<name>A0A840BI61_9RHOO</name>
<evidence type="ECO:0000313" key="3">
    <source>
        <dbReference type="Proteomes" id="UP000561045"/>
    </source>
</evidence>
<dbReference type="NCBIfam" id="TIGR03100">
    <property type="entry name" value="hydr1_PEP"/>
    <property type="match status" value="1"/>
</dbReference>
<gene>
    <name evidence="2" type="ORF">GGR36_001621</name>
</gene>
<sequence length="290" mass="30968">MIEDAILLDCAGDAMPAIVTRPDNGTATVGVLVIVGGPQTRVGSHRQFVLLARALAAAGLACLRFDYRGMGDASGAARDFEQVDDDIGVAVAGLKACVPGIEKVVLWGLCDGATAAAFHAAANDQITGLVMLNPWVRSEAGEAAALVSSYYGKRVFSLAFWSKFLSGKLDFRKRAAEFIVNLRKSRGGHSTAGQKSSLPDRLGASLQRYRRPVLLILSGNDLTAAEFISAAHSGRLAEGIKQCDVTRRDLQDANHTFSSLAWRRWVESATVAWIAERIDPRLQAASQGAD</sequence>
<dbReference type="AlphaFoldDB" id="A0A840BI61"/>
<organism evidence="2 3">
    <name type="scientific">Niveibacterium umoris</name>
    <dbReference type="NCBI Taxonomy" id="1193620"/>
    <lineage>
        <taxon>Bacteria</taxon>
        <taxon>Pseudomonadati</taxon>
        <taxon>Pseudomonadota</taxon>
        <taxon>Betaproteobacteria</taxon>
        <taxon>Rhodocyclales</taxon>
        <taxon>Rhodocyclaceae</taxon>
        <taxon>Niveibacterium</taxon>
    </lineage>
</organism>
<dbReference type="InterPro" id="IPR029058">
    <property type="entry name" value="AB_hydrolase_fold"/>
</dbReference>
<dbReference type="RefSeq" id="WP_183634130.1">
    <property type="nucleotide sequence ID" value="NZ_BAABLE010000011.1"/>
</dbReference>
<dbReference type="GO" id="GO:0052689">
    <property type="term" value="F:carboxylic ester hydrolase activity"/>
    <property type="evidence" value="ECO:0007669"/>
    <property type="project" value="TreeGrafter"/>
</dbReference>
<dbReference type="PANTHER" id="PTHR43265:SF1">
    <property type="entry name" value="ESTERASE ESTD"/>
    <property type="match status" value="1"/>
</dbReference>
<dbReference type="EMBL" id="JACIET010000001">
    <property type="protein sequence ID" value="MBB4012313.1"/>
    <property type="molecule type" value="Genomic_DNA"/>
</dbReference>
<proteinExistence type="predicted"/>
<dbReference type="InterPro" id="IPR022742">
    <property type="entry name" value="Hydrolase_4"/>
</dbReference>
<feature type="domain" description="Serine aminopeptidase S33" evidence="1">
    <location>
        <begin position="46"/>
        <end position="256"/>
    </location>
</feature>
<dbReference type="Gene3D" id="3.40.50.1820">
    <property type="entry name" value="alpha/beta hydrolase"/>
    <property type="match status" value="1"/>
</dbReference>
<dbReference type="Pfam" id="PF12146">
    <property type="entry name" value="Hydrolase_4"/>
    <property type="match status" value="1"/>
</dbReference>
<dbReference type="InterPro" id="IPR053145">
    <property type="entry name" value="AB_hydrolase_Est10"/>
</dbReference>
<dbReference type="PANTHER" id="PTHR43265">
    <property type="entry name" value="ESTERASE ESTD"/>
    <property type="match status" value="1"/>
</dbReference>
<dbReference type="InterPro" id="IPR017531">
    <property type="entry name" value="Hydrolase-1_PEP"/>
</dbReference>
<accession>A0A840BI61</accession>
<evidence type="ECO:0000259" key="1">
    <source>
        <dbReference type="Pfam" id="PF12146"/>
    </source>
</evidence>
<reference evidence="2 3" key="1">
    <citation type="submission" date="2020-08" db="EMBL/GenBank/DDBJ databases">
        <title>Genomic Encyclopedia of Type Strains, Phase IV (KMG-IV): sequencing the most valuable type-strain genomes for metagenomic binning, comparative biology and taxonomic classification.</title>
        <authorList>
            <person name="Goeker M."/>
        </authorList>
    </citation>
    <scope>NUCLEOTIDE SEQUENCE [LARGE SCALE GENOMIC DNA]</scope>
    <source>
        <strain evidence="2 3">DSM 106739</strain>
    </source>
</reference>
<evidence type="ECO:0000313" key="2">
    <source>
        <dbReference type="EMBL" id="MBB4012313.1"/>
    </source>
</evidence>
<dbReference type="SUPFAM" id="SSF53474">
    <property type="entry name" value="alpha/beta-Hydrolases"/>
    <property type="match status" value="1"/>
</dbReference>
<keyword evidence="3" id="KW-1185">Reference proteome</keyword>
<comment type="caution">
    <text evidence="2">The sequence shown here is derived from an EMBL/GenBank/DDBJ whole genome shotgun (WGS) entry which is preliminary data.</text>
</comment>
<protein>
    <submittedName>
        <fullName evidence="2">Exosortase A-associated hydrolase 1</fullName>
    </submittedName>
</protein>
<dbReference type="Proteomes" id="UP000561045">
    <property type="component" value="Unassembled WGS sequence"/>
</dbReference>
<keyword evidence="2" id="KW-0378">Hydrolase</keyword>